<evidence type="ECO:0000256" key="3">
    <source>
        <dbReference type="ARBA" id="ARBA00022679"/>
    </source>
</evidence>
<keyword evidence="4" id="KW-0809">Transit peptide</keyword>
<evidence type="ECO:0000256" key="7">
    <source>
        <dbReference type="PROSITE-ProRule" id="PRU00236"/>
    </source>
</evidence>
<feature type="domain" description="Deacetylase sirtuin-type" evidence="9">
    <location>
        <begin position="29"/>
        <end position="380"/>
    </location>
</feature>
<dbReference type="Proteomes" id="UP001358614">
    <property type="component" value="Chromosome 1"/>
</dbReference>
<dbReference type="PANTHER" id="PTHR11085:SF15">
    <property type="entry name" value="NAD-DEPENDENT HISTONE DEACETYLASE HST4"/>
    <property type="match status" value="1"/>
</dbReference>
<dbReference type="GO" id="GO:0005634">
    <property type="term" value="C:nucleus"/>
    <property type="evidence" value="ECO:0007669"/>
    <property type="project" value="TreeGrafter"/>
</dbReference>
<keyword evidence="3" id="KW-0808">Transferase</keyword>
<reference evidence="10 11" key="1">
    <citation type="submission" date="2024-01" db="EMBL/GenBank/DDBJ databases">
        <title>Comparative genomics of Cryptococcus and Kwoniella reveals pathogenesis evolution and contrasting modes of karyotype evolution via chromosome fusion or intercentromeric recombination.</title>
        <authorList>
            <person name="Coelho M.A."/>
            <person name="David-Palma M."/>
            <person name="Shea T."/>
            <person name="Bowers K."/>
            <person name="McGinley-Smith S."/>
            <person name="Mohammad A.W."/>
            <person name="Gnirke A."/>
            <person name="Yurkov A.M."/>
            <person name="Nowrousian M."/>
            <person name="Sun S."/>
            <person name="Cuomo C.A."/>
            <person name="Heitman J."/>
        </authorList>
    </citation>
    <scope>NUCLEOTIDE SEQUENCE [LARGE SCALE GENOMIC DNA]</scope>
    <source>
        <strain evidence="10 11">PYCC6329</strain>
    </source>
</reference>
<dbReference type="Gene3D" id="3.40.50.1220">
    <property type="entry name" value="TPP-binding domain"/>
    <property type="match status" value="1"/>
</dbReference>
<dbReference type="AlphaFoldDB" id="A0AAX4K7Z6"/>
<comment type="subcellular location">
    <subcellularLocation>
        <location evidence="1">Mitochondrion</location>
    </subcellularLocation>
</comment>
<evidence type="ECO:0000256" key="6">
    <source>
        <dbReference type="ARBA" id="ARBA00023128"/>
    </source>
</evidence>
<dbReference type="GO" id="GO:0070403">
    <property type="term" value="F:NAD+ binding"/>
    <property type="evidence" value="ECO:0007669"/>
    <property type="project" value="InterPro"/>
</dbReference>
<accession>A0AAX4K7Z6</accession>
<dbReference type="GO" id="GO:0031508">
    <property type="term" value="P:pericentric heterochromatin formation"/>
    <property type="evidence" value="ECO:0007669"/>
    <property type="project" value="TreeGrafter"/>
</dbReference>
<protein>
    <recommendedName>
        <fullName evidence="9">Deacetylase sirtuin-type domain-containing protein</fullName>
    </recommendedName>
</protein>
<evidence type="ECO:0000259" key="9">
    <source>
        <dbReference type="PROSITE" id="PS50305"/>
    </source>
</evidence>
<dbReference type="GO" id="GO:0046872">
    <property type="term" value="F:metal ion binding"/>
    <property type="evidence" value="ECO:0007669"/>
    <property type="project" value="UniProtKB-KW"/>
</dbReference>
<dbReference type="GO" id="GO:0006282">
    <property type="term" value="P:regulation of DNA repair"/>
    <property type="evidence" value="ECO:0007669"/>
    <property type="project" value="TreeGrafter"/>
</dbReference>
<evidence type="ECO:0000256" key="1">
    <source>
        <dbReference type="ARBA" id="ARBA00004173"/>
    </source>
</evidence>
<dbReference type="PROSITE" id="PS50305">
    <property type="entry name" value="SIRTUIN"/>
    <property type="match status" value="1"/>
</dbReference>
<sequence length="478" mass="52614">MTIHIPLGSFASNSNAEPSTPSSKYLIQSDDIHEDLEDILNSLKGSKRIVVVTGAGISTAADIPDFRSSTGLFNDNVSKGKGKGKARDLFHVHCLSSPTLLSAHQAMITSLASLAISAQPTPFHHFLASLAGSGKLLRCYTQNVDGLESKVGLRVGTPPSPTTSKPKTKKRKRHTTDDDDMIDPLLLLDNHSRSEEVELQPQVIPLHGTIHTLSCTHCHSKFPIGPYLPLFPGPIPCPTCDLTSTIREALSERSRRKGHLRSDVILYGEEHPQGDLIGGIVEKDLKAVDCLVVVGTTVNIPGVKRLIKEMSKALHHHHHHRSKSKYGNRAEGGKGKVILINDIWPKVEDGLVDYWIQSDIQEFTIDRLSKINDEEILEKEVNVPCTPTKKGLVYSYPPTPESIDRLRPNPHSKVISSDGEVETPTKTTTKKRGRKEVEVVIPTPISTTKRKYTKREKEREITPTPTPAPTTPISRLDG</sequence>
<dbReference type="GO" id="GO:0031934">
    <property type="term" value="C:mating-type region heterochromatin"/>
    <property type="evidence" value="ECO:0007669"/>
    <property type="project" value="TreeGrafter"/>
</dbReference>
<evidence type="ECO:0000256" key="8">
    <source>
        <dbReference type="SAM" id="MobiDB-lite"/>
    </source>
</evidence>
<keyword evidence="6" id="KW-0496">Mitochondrion</keyword>
<proteinExistence type="inferred from homology"/>
<dbReference type="GO" id="GO:0017136">
    <property type="term" value="F:histone deacetylase activity, NAD-dependent"/>
    <property type="evidence" value="ECO:0007669"/>
    <property type="project" value="TreeGrafter"/>
</dbReference>
<keyword evidence="5" id="KW-0520">NAD</keyword>
<dbReference type="EMBL" id="CP144089">
    <property type="protein sequence ID" value="WWD02462.1"/>
    <property type="molecule type" value="Genomic_DNA"/>
</dbReference>
<dbReference type="GO" id="GO:1990414">
    <property type="term" value="P:replication-born double-strand break repair via sister chromatid exchange"/>
    <property type="evidence" value="ECO:0007669"/>
    <property type="project" value="TreeGrafter"/>
</dbReference>
<feature type="active site" description="Proton acceptor" evidence="7">
    <location>
        <position position="207"/>
    </location>
</feature>
<feature type="region of interest" description="Disordered" evidence="8">
    <location>
        <begin position="399"/>
        <end position="478"/>
    </location>
</feature>
<keyword evidence="11" id="KW-1185">Reference proteome</keyword>
<dbReference type="Pfam" id="PF02146">
    <property type="entry name" value="SIR2"/>
    <property type="match status" value="2"/>
</dbReference>
<evidence type="ECO:0000313" key="10">
    <source>
        <dbReference type="EMBL" id="WWD02462.1"/>
    </source>
</evidence>
<keyword evidence="7" id="KW-0862">Zinc</keyword>
<name>A0AAX4K7Z6_9TREE</name>
<dbReference type="GO" id="GO:0005739">
    <property type="term" value="C:mitochondrion"/>
    <property type="evidence" value="ECO:0007669"/>
    <property type="project" value="UniProtKB-SubCell"/>
</dbReference>
<dbReference type="RefSeq" id="XP_066080429.1">
    <property type="nucleotide sequence ID" value="XM_066224332.1"/>
</dbReference>
<dbReference type="PANTHER" id="PTHR11085">
    <property type="entry name" value="NAD-DEPENDENT PROTEIN DEACYLASE SIRTUIN-5, MITOCHONDRIAL-RELATED"/>
    <property type="match status" value="1"/>
</dbReference>
<dbReference type="GO" id="GO:0000122">
    <property type="term" value="P:negative regulation of transcription by RNA polymerase II"/>
    <property type="evidence" value="ECO:0007669"/>
    <property type="project" value="TreeGrafter"/>
</dbReference>
<gene>
    <name evidence="10" type="ORF">V865_000501</name>
</gene>
<dbReference type="SUPFAM" id="SSF52467">
    <property type="entry name" value="DHS-like NAD/FAD-binding domain"/>
    <property type="match status" value="1"/>
</dbReference>
<keyword evidence="7" id="KW-0479">Metal-binding</keyword>
<comment type="similarity">
    <text evidence="2">Belongs to the sirtuin family. Class I subfamily.</text>
</comment>
<evidence type="ECO:0000256" key="4">
    <source>
        <dbReference type="ARBA" id="ARBA00022946"/>
    </source>
</evidence>
<dbReference type="GeneID" id="91099305"/>
<organism evidence="10 11">
    <name type="scientific">Kwoniella europaea PYCC6329</name>
    <dbReference type="NCBI Taxonomy" id="1423913"/>
    <lineage>
        <taxon>Eukaryota</taxon>
        <taxon>Fungi</taxon>
        <taxon>Dikarya</taxon>
        <taxon>Basidiomycota</taxon>
        <taxon>Agaricomycotina</taxon>
        <taxon>Tremellomycetes</taxon>
        <taxon>Tremellales</taxon>
        <taxon>Cryptococcaceae</taxon>
        <taxon>Kwoniella</taxon>
    </lineage>
</organism>
<dbReference type="KEGG" id="ker:91099305"/>
<feature type="binding site" evidence="7">
    <location>
        <position position="218"/>
    </location>
    <ligand>
        <name>Zn(2+)</name>
        <dbReference type="ChEBI" id="CHEBI:29105"/>
    </ligand>
</feature>
<dbReference type="InterPro" id="IPR029035">
    <property type="entry name" value="DHS-like_NAD/FAD-binding_dom"/>
</dbReference>
<feature type="binding site" evidence="7">
    <location>
        <position position="215"/>
    </location>
    <ligand>
        <name>Zn(2+)</name>
        <dbReference type="ChEBI" id="CHEBI:29105"/>
    </ligand>
</feature>
<dbReference type="InterPro" id="IPR003000">
    <property type="entry name" value="Sirtuin"/>
</dbReference>
<evidence type="ECO:0000256" key="5">
    <source>
        <dbReference type="ARBA" id="ARBA00023027"/>
    </source>
</evidence>
<dbReference type="InterPro" id="IPR026590">
    <property type="entry name" value="Ssirtuin_cat_dom"/>
</dbReference>
<evidence type="ECO:0000256" key="2">
    <source>
        <dbReference type="ARBA" id="ARBA00006924"/>
    </source>
</evidence>
<feature type="region of interest" description="Disordered" evidence="8">
    <location>
        <begin position="151"/>
        <end position="182"/>
    </location>
</feature>
<evidence type="ECO:0000313" key="11">
    <source>
        <dbReference type="Proteomes" id="UP001358614"/>
    </source>
</evidence>
<dbReference type="InterPro" id="IPR050134">
    <property type="entry name" value="NAD-dep_sirtuin_deacylases"/>
</dbReference>
<feature type="binding site" evidence="7">
    <location>
        <position position="240"/>
    </location>
    <ligand>
        <name>Zn(2+)</name>
        <dbReference type="ChEBI" id="CHEBI:29105"/>
    </ligand>
</feature>
<feature type="binding site" evidence="7">
    <location>
        <position position="237"/>
    </location>
    <ligand>
        <name>Zn(2+)</name>
        <dbReference type="ChEBI" id="CHEBI:29105"/>
    </ligand>
</feature>